<evidence type="ECO:0000256" key="1">
    <source>
        <dbReference type="ARBA" id="ARBA00004323"/>
    </source>
</evidence>
<evidence type="ECO:0000313" key="4">
    <source>
        <dbReference type="Proteomes" id="UP001153148"/>
    </source>
</evidence>
<dbReference type="InterPro" id="IPR001503">
    <property type="entry name" value="Glyco_trans_10"/>
</dbReference>
<evidence type="ECO:0000256" key="2">
    <source>
        <dbReference type="ARBA" id="ARBA00023034"/>
    </source>
</evidence>
<dbReference type="Proteomes" id="UP001153148">
    <property type="component" value="Unassembled WGS sequence"/>
</dbReference>
<evidence type="ECO:0000313" key="3">
    <source>
        <dbReference type="EMBL" id="CAG2058456.1"/>
    </source>
</evidence>
<sequence length="75" mass="8674">MRTLSANDRSTKKILFWNEFFDVPNFGLGLGQSPFLEAGCPVTNCFLSNKEYVATNVDDFDAILFHLWLLSERRR</sequence>
<dbReference type="PANTHER" id="PTHR48438:SF1">
    <property type="entry name" value="ALPHA-(1,3)-FUCOSYLTRANSFERASE C-RELATED"/>
    <property type="match status" value="1"/>
</dbReference>
<comment type="caution">
    <text evidence="3">The sequence shown here is derived from an EMBL/GenBank/DDBJ whole genome shotgun (WGS) entry which is preliminary data.</text>
</comment>
<dbReference type="PANTHER" id="PTHR48438">
    <property type="entry name" value="ALPHA-(1,3)-FUCOSYLTRANSFERASE C-RELATED"/>
    <property type="match status" value="1"/>
</dbReference>
<dbReference type="EMBL" id="CAJPIN010007345">
    <property type="protein sequence ID" value="CAG2058456.1"/>
    <property type="molecule type" value="Genomic_DNA"/>
</dbReference>
<keyword evidence="2" id="KW-0333">Golgi apparatus</keyword>
<organism evidence="3 4">
    <name type="scientific">Timema podura</name>
    <name type="common">Walking stick</name>
    <dbReference type="NCBI Taxonomy" id="61482"/>
    <lineage>
        <taxon>Eukaryota</taxon>
        <taxon>Metazoa</taxon>
        <taxon>Ecdysozoa</taxon>
        <taxon>Arthropoda</taxon>
        <taxon>Hexapoda</taxon>
        <taxon>Insecta</taxon>
        <taxon>Pterygota</taxon>
        <taxon>Neoptera</taxon>
        <taxon>Polyneoptera</taxon>
        <taxon>Phasmatodea</taxon>
        <taxon>Timematodea</taxon>
        <taxon>Timematoidea</taxon>
        <taxon>Timematidae</taxon>
        <taxon>Timema</taxon>
    </lineage>
</organism>
<gene>
    <name evidence="3" type="ORF">TPAB3V08_LOCUS5426</name>
</gene>
<name>A0ABN7NS40_TIMPD</name>
<accession>A0ABN7NS40</accession>
<reference evidence="3" key="1">
    <citation type="submission" date="2021-03" db="EMBL/GenBank/DDBJ databases">
        <authorList>
            <person name="Tran Van P."/>
        </authorList>
    </citation>
    <scope>NUCLEOTIDE SEQUENCE</scope>
</reference>
<proteinExistence type="predicted"/>
<protein>
    <submittedName>
        <fullName evidence="3">Uncharacterized protein</fullName>
    </submittedName>
</protein>
<keyword evidence="4" id="KW-1185">Reference proteome</keyword>
<comment type="subcellular location">
    <subcellularLocation>
        <location evidence="1">Golgi apparatus membrane</location>
        <topology evidence="1">Single-pass type II membrane protein</topology>
    </subcellularLocation>
</comment>